<protein>
    <recommendedName>
        <fullName evidence="4">LysM domain-containing protein</fullName>
    </recommendedName>
</protein>
<dbReference type="Proteomes" id="UP000509510">
    <property type="component" value="Chromosome IV"/>
</dbReference>
<dbReference type="InterPro" id="IPR036779">
    <property type="entry name" value="LysM_dom_sf"/>
</dbReference>
<feature type="domain" description="LysM" evidence="4">
    <location>
        <begin position="240"/>
        <end position="286"/>
    </location>
</feature>
<accession>A0A7H8R1J2</accession>
<proteinExistence type="predicted"/>
<dbReference type="CDD" id="cd00118">
    <property type="entry name" value="LysM"/>
    <property type="match status" value="2"/>
</dbReference>
<dbReference type="OrthoDB" id="5985073at2759"/>
<reference evidence="6" key="1">
    <citation type="submission" date="2020-06" db="EMBL/GenBank/DDBJ databases">
        <title>A chromosome-scale genome assembly of Talaromyces rugulosus W13939.</title>
        <authorList>
            <person name="Wang B."/>
            <person name="Guo L."/>
            <person name="Ye K."/>
            <person name="Wang L."/>
        </authorList>
    </citation>
    <scope>NUCLEOTIDE SEQUENCE [LARGE SCALE GENOMIC DNA]</scope>
    <source>
        <strain evidence="6">W13939</strain>
    </source>
</reference>
<dbReference type="Pfam" id="PF01476">
    <property type="entry name" value="LysM"/>
    <property type="match status" value="2"/>
</dbReference>
<evidence type="ECO:0000256" key="1">
    <source>
        <dbReference type="ARBA" id="ARBA00022669"/>
    </source>
</evidence>
<dbReference type="InterPro" id="IPR018392">
    <property type="entry name" value="LysM"/>
</dbReference>
<evidence type="ECO:0000256" key="2">
    <source>
        <dbReference type="ARBA" id="ARBA00022729"/>
    </source>
</evidence>
<feature type="domain" description="LysM" evidence="4">
    <location>
        <begin position="156"/>
        <end position="202"/>
    </location>
</feature>
<dbReference type="KEGG" id="trg:TRUGW13939_07209"/>
<dbReference type="SMART" id="SM00257">
    <property type="entry name" value="LysM"/>
    <property type="match status" value="2"/>
</dbReference>
<keyword evidence="1" id="KW-0147">Chitin-binding</keyword>
<dbReference type="InterPro" id="IPR052210">
    <property type="entry name" value="LysM1-like"/>
</dbReference>
<sequence>MTTIPVPQSCIYTGATTTDTAWTFPTYTTNATQPTSLPLAPGTLSNCSTYTQYYATSRNTSTINSCYVVAGFYDEDVDDFVSWNPSLSYDPDSPSDCQLKQGYQYCAQLNVPTATVTTTVISVTSTTSTQQATSTGPNGEPTPLPIQTGMTSNCDKFYLVQPDDGCYDLAAANDIALSDFYSWNPALNGDCSGLYPNYYVCVGVFSSTSTVAPTTTTTTTTAPNGTPTPTQAGMVSGCKTFYLVQSGDGCYDIATSYQITLDQFYSYNPAVGDDCSGLWPNYYVCVGL</sequence>
<dbReference type="EMBL" id="CP055901">
    <property type="protein sequence ID" value="QKX60067.1"/>
    <property type="molecule type" value="Genomic_DNA"/>
</dbReference>
<organism evidence="5 6">
    <name type="scientific">Talaromyces rugulosus</name>
    <name type="common">Penicillium rugulosum</name>
    <dbReference type="NCBI Taxonomy" id="121627"/>
    <lineage>
        <taxon>Eukaryota</taxon>
        <taxon>Fungi</taxon>
        <taxon>Dikarya</taxon>
        <taxon>Ascomycota</taxon>
        <taxon>Pezizomycotina</taxon>
        <taxon>Eurotiomycetes</taxon>
        <taxon>Eurotiomycetidae</taxon>
        <taxon>Eurotiales</taxon>
        <taxon>Trichocomaceae</taxon>
        <taxon>Talaromyces</taxon>
        <taxon>Talaromyces sect. Islandici</taxon>
    </lineage>
</organism>
<dbReference type="GeneID" id="55994702"/>
<evidence type="ECO:0000256" key="3">
    <source>
        <dbReference type="ARBA" id="ARBA00023026"/>
    </source>
</evidence>
<dbReference type="Gene3D" id="3.10.350.10">
    <property type="entry name" value="LysM domain"/>
    <property type="match status" value="2"/>
</dbReference>
<evidence type="ECO:0000313" key="5">
    <source>
        <dbReference type="EMBL" id="QKX60067.1"/>
    </source>
</evidence>
<evidence type="ECO:0000259" key="4">
    <source>
        <dbReference type="PROSITE" id="PS51782"/>
    </source>
</evidence>
<dbReference type="PANTHER" id="PTHR34997:SF2">
    <property type="entry name" value="LYSM DOMAIN-CONTAINING PROTEIN-RELATED"/>
    <property type="match status" value="1"/>
</dbReference>
<dbReference type="PANTHER" id="PTHR34997">
    <property type="entry name" value="AM15"/>
    <property type="match status" value="1"/>
</dbReference>
<evidence type="ECO:0000313" key="6">
    <source>
        <dbReference type="Proteomes" id="UP000509510"/>
    </source>
</evidence>
<gene>
    <name evidence="5" type="ORF">TRUGW13939_07209</name>
</gene>
<dbReference type="RefSeq" id="XP_035346244.1">
    <property type="nucleotide sequence ID" value="XM_035490351.1"/>
</dbReference>
<dbReference type="GO" id="GO:0008061">
    <property type="term" value="F:chitin binding"/>
    <property type="evidence" value="ECO:0007669"/>
    <property type="project" value="UniProtKB-KW"/>
</dbReference>
<name>A0A7H8R1J2_TALRU</name>
<keyword evidence="6" id="KW-1185">Reference proteome</keyword>
<dbReference type="AlphaFoldDB" id="A0A7H8R1J2"/>
<dbReference type="PROSITE" id="PS51782">
    <property type="entry name" value="LYSM"/>
    <property type="match status" value="2"/>
</dbReference>
<dbReference type="SUPFAM" id="SSF54106">
    <property type="entry name" value="LysM domain"/>
    <property type="match status" value="2"/>
</dbReference>
<keyword evidence="2" id="KW-0732">Signal</keyword>
<keyword evidence="3" id="KW-0843">Virulence</keyword>